<proteinExistence type="predicted"/>
<evidence type="ECO:0000259" key="2">
    <source>
        <dbReference type="PROSITE" id="PS50943"/>
    </source>
</evidence>
<reference evidence="3 4" key="1">
    <citation type="submission" date="2019-12" db="EMBL/GenBank/DDBJ databases">
        <authorList>
            <person name="Zhao J."/>
        </authorList>
    </citation>
    <scope>NUCLEOTIDE SEQUENCE [LARGE SCALE GENOMIC DNA]</scope>
    <source>
        <strain evidence="3 4">S-15</strain>
    </source>
</reference>
<gene>
    <name evidence="3" type="ORF">GQN54_05935</name>
</gene>
<dbReference type="AlphaFoldDB" id="A0A6N9NG93"/>
<dbReference type="GO" id="GO:0003677">
    <property type="term" value="F:DNA binding"/>
    <property type="evidence" value="ECO:0007669"/>
    <property type="project" value="InterPro"/>
</dbReference>
<dbReference type="RefSeq" id="WP_160632596.1">
    <property type="nucleotide sequence ID" value="NZ_WWNE01000005.1"/>
</dbReference>
<dbReference type="Gene3D" id="1.10.260.40">
    <property type="entry name" value="lambda repressor-like DNA-binding domains"/>
    <property type="match status" value="1"/>
</dbReference>
<sequence length="147" mass="17033">MDLIDRFKYVMKVYNESPSSFADKIGVQRSSISHILSGRNKPSLDFIQKIMEYYPKIDAQWLINGKQSNPKEVEVGLDREIEKAPSTIISSENSKIKEEEPGPSFSNNEEKSEEKEDLNSKSNDLFKKKIDKIIVFYTDNTFEVFNR</sequence>
<dbReference type="InterPro" id="IPR010982">
    <property type="entry name" value="Lambda_DNA-bd_dom_sf"/>
</dbReference>
<evidence type="ECO:0000313" key="3">
    <source>
        <dbReference type="EMBL" id="NBG65648.1"/>
    </source>
</evidence>
<dbReference type="EMBL" id="WWNE01000005">
    <property type="protein sequence ID" value="NBG65648.1"/>
    <property type="molecule type" value="Genomic_DNA"/>
</dbReference>
<evidence type="ECO:0000313" key="4">
    <source>
        <dbReference type="Proteomes" id="UP000470771"/>
    </source>
</evidence>
<protein>
    <submittedName>
        <fullName evidence="3">Helix-turn-helix domain-containing protein</fullName>
    </submittedName>
</protein>
<feature type="domain" description="HTH cro/C1-type" evidence="2">
    <location>
        <begin position="21"/>
        <end position="62"/>
    </location>
</feature>
<dbReference type="SMART" id="SM00530">
    <property type="entry name" value="HTH_XRE"/>
    <property type="match status" value="1"/>
</dbReference>
<keyword evidence="4" id="KW-1185">Reference proteome</keyword>
<feature type="compositionally biased region" description="Basic and acidic residues" evidence="1">
    <location>
        <begin position="108"/>
        <end position="121"/>
    </location>
</feature>
<comment type="caution">
    <text evidence="3">The sequence shown here is derived from an EMBL/GenBank/DDBJ whole genome shotgun (WGS) entry which is preliminary data.</text>
</comment>
<accession>A0A6N9NG93</accession>
<dbReference type="CDD" id="cd00093">
    <property type="entry name" value="HTH_XRE"/>
    <property type="match status" value="1"/>
</dbReference>
<evidence type="ECO:0000256" key="1">
    <source>
        <dbReference type="SAM" id="MobiDB-lite"/>
    </source>
</evidence>
<name>A0A6N9NG93_9FLAO</name>
<dbReference type="Pfam" id="PF01381">
    <property type="entry name" value="HTH_3"/>
    <property type="match status" value="1"/>
</dbReference>
<feature type="region of interest" description="Disordered" evidence="1">
    <location>
        <begin position="85"/>
        <end position="121"/>
    </location>
</feature>
<dbReference type="InterPro" id="IPR001387">
    <property type="entry name" value="Cro/C1-type_HTH"/>
</dbReference>
<dbReference type="Proteomes" id="UP000470771">
    <property type="component" value="Unassembled WGS sequence"/>
</dbReference>
<dbReference type="SUPFAM" id="SSF47413">
    <property type="entry name" value="lambda repressor-like DNA-binding domains"/>
    <property type="match status" value="1"/>
</dbReference>
<dbReference type="PROSITE" id="PS50943">
    <property type="entry name" value="HTH_CROC1"/>
    <property type="match status" value="1"/>
</dbReference>
<organism evidence="3 4">
    <name type="scientific">Acidiluteibacter ferrifornacis</name>
    <dbReference type="NCBI Taxonomy" id="2692424"/>
    <lineage>
        <taxon>Bacteria</taxon>
        <taxon>Pseudomonadati</taxon>
        <taxon>Bacteroidota</taxon>
        <taxon>Flavobacteriia</taxon>
        <taxon>Flavobacteriales</taxon>
        <taxon>Cryomorphaceae</taxon>
        <taxon>Acidiluteibacter</taxon>
    </lineage>
</organism>